<evidence type="ECO:0000313" key="1">
    <source>
        <dbReference type="EMBL" id="ADL25266.1"/>
    </source>
</evidence>
<gene>
    <name evidence="1" type="ordered locus">FSU_3093</name>
</gene>
<reference evidence="2" key="1">
    <citation type="submission" date="2010-08" db="EMBL/GenBank/DDBJ databases">
        <title>Complete sequence of Fibrobacter succinogenes subsp. succinogenes S85.</title>
        <authorList>
            <person name="Durkin A.S."/>
            <person name="Nelson K.E."/>
            <person name="Morrison M."/>
            <person name="Forsberg C.W."/>
            <person name="Wilson D.B."/>
            <person name="Russell J.B."/>
            <person name="Cann I.K.O."/>
            <person name="Mackie R.I."/>
            <person name="White B.A."/>
        </authorList>
    </citation>
    <scope>NUCLEOTIDE SEQUENCE [LARGE SCALE GENOMIC DNA]</scope>
    <source>
        <strain evidence="2">ATCC 19169 / S85</strain>
    </source>
</reference>
<dbReference type="HOGENOM" id="CLU_2879240_0_0_0"/>
<dbReference type="AlphaFoldDB" id="D9S886"/>
<dbReference type="Proteomes" id="UP000000517">
    <property type="component" value="Chromosome"/>
</dbReference>
<dbReference type="KEGG" id="fsc:FSU_3093"/>
<evidence type="ECO:0000313" key="2">
    <source>
        <dbReference type="Proteomes" id="UP000000517"/>
    </source>
</evidence>
<dbReference type="STRING" id="59374.FSU_3093"/>
<proteinExistence type="predicted"/>
<name>D9S886_FIBSS</name>
<protein>
    <submittedName>
        <fullName evidence="1">Uncharacterized protein</fullName>
    </submittedName>
</protein>
<sequence>MAALLNSRFKQKFGERSIFGAFFFSILWNRDFIQNPSLSVGRYRIVYRCGLCSLLFRRGNDPL</sequence>
<dbReference type="EMBL" id="CP002158">
    <property type="protein sequence ID" value="ADL25266.1"/>
    <property type="molecule type" value="Genomic_DNA"/>
</dbReference>
<organism evidence="1 2">
    <name type="scientific">Fibrobacter succinogenes (strain ATCC 19169 / S85)</name>
    <dbReference type="NCBI Taxonomy" id="59374"/>
    <lineage>
        <taxon>Bacteria</taxon>
        <taxon>Pseudomonadati</taxon>
        <taxon>Fibrobacterota</taxon>
        <taxon>Fibrobacteria</taxon>
        <taxon>Fibrobacterales</taxon>
        <taxon>Fibrobacteraceae</taxon>
        <taxon>Fibrobacter</taxon>
    </lineage>
</organism>
<accession>D9S886</accession>